<protein>
    <recommendedName>
        <fullName evidence="9">Sensor protein FixL</fullName>
        <ecNumber evidence="2">2.7.13.3</ecNumber>
    </recommendedName>
</protein>
<dbReference type="InterPro" id="IPR003661">
    <property type="entry name" value="HisK_dim/P_dom"/>
</dbReference>
<keyword evidence="7" id="KW-0067">ATP-binding</keyword>
<evidence type="ECO:0000313" key="14">
    <source>
        <dbReference type="Proteomes" id="UP000006327"/>
    </source>
</evidence>
<dbReference type="PROSITE" id="PS50109">
    <property type="entry name" value="HIS_KIN"/>
    <property type="match status" value="1"/>
</dbReference>
<evidence type="ECO:0000259" key="10">
    <source>
        <dbReference type="PROSITE" id="PS50109"/>
    </source>
</evidence>
<evidence type="ECO:0000313" key="13">
    <source>
        <dbReference type="EMBL" id="GAC19859.1"/>
    </source>
</evidence>
<dbReference type="SUPFAM" id="SSF55785">
    <property type="entry name" value="PYP-like sensor domain (PAS domain)"/>
    <property type="match status" value="3"/>
</dbReference>
<dbReference type="Pfam" id="PF02518">
    <property type="entry name" value="HATPase_c"/>
    <property type="match status" value="1"/>
</dbReference>
<feature type="domain" description="Histidine kinase" evidence="10">
    <location>
        <begin position="406"/>
        <end position="621"/>
    </location>
</feature>
<dbReference type="InterPro" id="IPR052994">
    <property type="entry name" value="Tiny_macrocysts_regulators"/>
</dbReference>
<evidence type="ECO:0000256" key="1">
    <source>
        <dbReference type="ARBA" id="ARBA00000085"/>
    </source>
</evidence>
<dbReference type="OrthoDB" id="9804645at2"/>
<dbReference type="GO" id="GO:0000155">
    <property type="term" value="F:phosphorelay sensor kinase activity"/>
    <property type="evidence" value="ECO:0007669"/>
    <property type="project" value="InterPro"/>
</dbReference>
<dbReference type="eggNOG" id="COG5002">
    <property type="taxonomic scope" value="Bacteria"/>
</dbReference>
<comment type="caution">
    <text evidence="13">The sequence shown here is derived from an EMBL/GenBank/DDBJ whole genome shotgun (WGS) entry which is preliminary data.</text>
</comment>
<evidence type="ECO:0000256" key="4">
    <source>
        <dbReference type="ARBA" id="ARBA00022679"/>
    </source>
</evidence>
<dbReference type="InterPro" id="IPR003594">
    <property type="entry name" value="HATPase_dom"/>
</dbReference>
<dbReference type="PANTHER" id="PTHR31600:SF2">
    <property type="entry name" value="GAMETE ENRICHED GENE 10 PROTEIN-RELATED"/>
    <property type="match status" value="1"/>
</dbReference>
<dbReference type="InterPro" id="IPR000014">
    <property type="entry name" value="PAS"/>
</dbReference>
<keyword evidence="4" id="KW-0808">Transferase</keyword>
<dbReference type="PRINTS" id="PR00344">
    <property type="entry name" value="BCTRLSENSOR"/>
</dbReference>
<dbReference type="InterPro" id="IPR035965">
    <property type="entry name" value="PAS-like_dom_sf"/>
</dbReference>
<evidence type="ECO:0000256" key="3">
    <source>
        <dbReference type="ARBA" id="ARBA00022553"/>
    </source>
</evidence>
<reference evidence="13 14" key="1">
    <citation type="journal article" date="2017" name="Antonie Van Leeuwenhoek">
        <title>Rhizobium rhizosphaerae sp. nov., a novel species isolated from rice rhizosphere.</title>
        <authorList>
            <person name="Zhao J.J."/>
            <person name="Zhang J."/>
            <person name="Zhang R.J."/>
            <person name="Zhang C.W."/>
            <person name="Yin H.Q."/>
            <person name="Zhang X.X."/>
        </authorList>
    </citation>
    <scope>NUCLEOTIDE SEQUENCE [LARGE SCALE GENOMIC DNA]</scope>
    <source>
        <strain evidence="13 14">BSs20135</strain>
    </source>
</reference>
<dbReference type="SUPFAM" id="SSF55874">
    <property type="entry name" value="ATPase domain of HSP90 chaperone/DNA topoisomerase II/histidine kinase"/>
    <property type="match status" value="1"/>
</dbReference>
<dbReference type="SMART" id="SM00388">
    <property type="entry name" value="HisKA"/>
    <property type="match status" value="1"/>
</dbReference>
<dbReference type="InterPro" id="IPR000700">
    <property type="entry name" value="PAS-assoc_C"/>
</dbReference>
<dbReference type="InterPro" id="IPR036890">
    <property type="entry name" value="HATPase_C_sf"/>
</dbReference>
<feature type="domain" description="PAS" evidence="11">
    <location>
        <begin position="19"/>
        <end position="71"/>
    </location>
</feature>
<dbReference type="Gene3D" id="3.30.450.20">
    <property type="entry name" value="PAS domain"/>
    <property type="match status" value="3"/>
</dbReference>
<dbReference type="SUPFAM" id="SSF47384">
    <property type="entry name" value="Homodimeric domain of signal transducing histidine kinase"/>
    <property type="match status" value="1"/>
</dbReference>
<dbReference type="GO" id="GO:0006355">
    <property type="term" value="P:regulation of DNA-templated transcription"/>
    <property type="evidence" value="ECO:0007669"/>
    <property type="project" value="InterPro"/>
</dbReference>
<dbReference type="RefSeq" id="WP_007621178.1">
    <property type="nucleotide sequence ID" value="NZ_BAEO01000041.1"/>
</dbReference>
<comment type="function">
    <text evidence="8">Putative oxygen sensor; modulates the activity of FixJ, a transcriptional activator of nitrogen fixation fixK gene. FixL probably acts as a kinase that phosphorylates FixJ.</text>
</comment>
<dbReference type="InterPro" id="IPR004358">
    <property type="entry name" value="Sig_transdc_His_kin-like_C"/>
</dbReference>
<dbReference type="SMART" id="SM00086">
    <property type="entry name" value="PAC"/>
    <property type="match status" value="3"/>
</dbReference>
<dbReference type="InterPro" id="IPR013767">
    <property type="entry name" value="PAS_fold"/>
</dbReference>
<feature type="domain" description="PAS" evidence="11">
    <location>
        <begin position="147"/>
        <end position="199"/>
    </location>
</feature>
<keyword evidence="5" id="KW-0547">Nucleotide-binding</keyword>
<dbReference type="GO" id="GO:0005524">
    <property type="term" value="F:ATP binding"/>
    <property type="evidence" value="ECO:0007669"/>
    <property type="project" value="UniProtKB-KW"/>
</dbReference>
<dbReference type="PROSITE" id="PS50113">
    <property type="entry name" value="PAC"/>
    <property type="match status" value="2"/>
</dbReference>
<evidence type="ECO:0000259" key="12">
    <source>
        <dbReference type="PROSITE" id="PS50113"/>
    </source>
</evidence>
<accession>K6XGV4</accession>
<dbReference type="CDD" id="cd00082">
    <property type="entry name" value="HisKA"/>
    <property type="match status" value="1"/>
</dbReference>
<dbReference type="Pfam" id="PF00989">
    <property type="entry name" value="PAS"/>
    <property type="match status" value="3"/>
</dbReference>
<dbReference type="Pfam" id="PF00512">
    <property type="entry name" value="HisKA"/>
    <property type="match status" value="1"/>
</dbReference>
<sequence length="621" mass="69900">MSSKKQANKSFKAINVDDHYSRLEAVLNTVIDGIITIDHLGCIQSFNRSAERIFGYTPDEVIGQNVKMLMPAPYHDEHDGYLKNYQVTGDKKVIGNGREVKAQRKDGSIFAMELGVNEMTVSGEKMFVGTIRDISDRKQAEQALKDNQAKLQAIVDNTVDGLITIDEKGLIETFNRACERIFGYTANQVIGKNVKVLMPAPYHKEHDGYLKNYHNTGDKKIIGTGRQVEGKKKDGSIFPLDLSVSEVNVKGRRIYSGIVRDITELQETQKRLAAVLDNTVDGLITIDEYGNVEHYNKACEGIFGYKPEEVIGQNIKMLMPEPYHSEHDGYLKNYHETAEKKIIGTGREVAGQRKDGSTFPLDLSVSEVNVQGRTLYSGIVRDISARKEADEKILQANTELEEFSYRTSHDLRSPLVSAIGLLNIVTDAIKNDKKELALESTEFVQKSLSQLENLIKDILQLTKTKNELEDEESICFAILARESLGKFKNMDNFGRLDIQQNFRFSGNLKTKKSRVVLIVENLLSNAIKYQDVNKNNSFIKISSYKTKNHIVLEVRDNGLGVPEAQRDNLFKMFKRFHPRTSFGSGLGLYMMKKSADILHGNISYEACSDGSVFKLELPLSE</sequence>
<evidence type="ECO:0000256" key="2">
    <source>
        <dbReference type="ARBA" id="ARBA00012438"/>
    </source>
</evidence>
<dbReference type="NCBIfam" id="TIGR00229">
    <property type="entry name" value="sensory_box"/>
    <property type="match status" value="3"/>
</dbReference>
<dbReference type="SMART" id="SM00387">
    <property type="entry name" value="HATPase_c"/>
    <property type="match status" value="1"/>
</dbReference>
<feature type="domain" description="PAC" evidence="12">
    <location>
        <begin position="96"/>
        <end position="146"/>
    </location>
</feature>
<dbReference type="Gene3D" id="3.30.565.10">
    <property type="entry name" value="Histidine kinase-like ATPase, C-terminal domain"/>
    <property type="match status" value="1"/>
</dbReference>
<organism evidence="13 14">
    <name type="scientific">Paraglaciecola arctica BSs20135</name>
    <dbReference type="NCBI Taxonomy" id="493475"/>
    <lineage>
        <taxon>Bacteria</taxon>
        <taxon>Pseudomonadati</taxon>
        <taxon>Pseudomonadota</taxon>
        <taxon>Gammaproteobacteria</taxon>
        <taxon>Alteromonadales</taxon>
        <taxon>Alteromonadaceae</taxon>
        <taxon>Paraglaciecola</taxon>
    </lineage>
</organism>
<keyword evidence="3" id="KW-0597">Phosphoprotein</keyword>
<keyword evidence="6" id="KW-0418">Kinase</keyword>
<dbReference type="PANTHER" id="PTHR31600">
    <property type="entry name" value="TINY MACROCYSTS PROTEIN B-RELATED"/>
    <property type="match status" value="1"/>
</dbReference>
<evidence type="ECO:0000256" key="7">
    <source>
        <dbReference type="ARBA" id="ARBA00022840"/>
    </source>
</evidence>
<evidence type="ECO:0000256" key="6">
    <source>
        <dbReference type="ARBA" id="ARBA00022777"/>
    </source>
</evidence>
<evidence type="ECO:0000259" key="11">
    <source>
        <dbReference type="PROSITE" id="PS50112"/>
    </source>
</evidence>
<feature type="domain" description="PAC" evidence="12">
    <location>
        <begin position="345"/>
        <end position="395"/>
    </location>
</feature>
<evidence type="ECO:0000256" key="9">
    <source>
        <dbReference type="ARBA" id="ARBA00070616"/>
    </source>
</evidence>
<dbReference type="AlphaFoldDB" id="K6XGV4"/>
<dbReference type="InterPro" id="IPR036097">
    <property type="entry name" value="HisK_dim/P_sf"/>
</dbReference>
<dbReference type="EMBL" id="BAEO01000041">
    <property type="protein sequence ID" value="GAC19859.1"/>
    <property type="molecule type" value="Genomic_DNA"/>
</dbReference>
<evidence type="ECO:0000256" key="5">
    <source>
        <dbReference type="ARBA" id="ARBA00022741"/>
    </source>
</evidence>
<dbReference type="Gene3D" id="1.10.287.130">
    <property type="match status" value="1"/>
</dbReference>
<dbReference type="CDD" id="cd00130">
    <property type="entry name" value="PAS"/>
    <property type="match status" value="3"/>
</dbReference>
<dbReference type="FunFam" id="3.30.450.20:FF:000060">
    <property type="entry name" value="Sensor protein FixL"/>
    <property type="match status" value="3"/>
</dbReference>
<dbReference type="EC" id="2.7.13.3" evidence="2"/>
<dbReference type="SMART" id="SM00091">
    <property type="entry name" value="PAS"/>
    <property type="match status" value="3"/>
</dbReference>
<keyword evidence="14" id="KW-1185">Reference proteome</keyword>
<dbReference type="STRING" id="493475.GARC_2896"/>
<dbReference type="Proteomes" id="UP000006327">
    <property type="component" value="Unassembled WGS sequence"/>
</dbReference>
<dbReference type="PROSITE" id="PS50112">
    <property type="entry name" value="PAS"/>
    <property type="match status" value="3"/>
</dbReference>
<gene>
    <name evidence="13" type="ORF">GARC_2896</name>
</gene>
<proteinExistence type="predicted"/>
<dbReference type="InterPro" id="IPR001610">
    <property type="entry name" value="PAC"/>
</dbReference>
<dbReference type="eggNOG" id="COG4251">
    <property type="taxonomic scope" value="Bacteria"/>
</dbReference>
<evidence type="ECO:0000256" key="8">
    <source>
        <dbReference type="ARBA" id="ARBA00059827"/>
    </source>
</evidence>
<dbReference type="InterPro" id="IPR005467">
    <property type="entry name" value="His_kinase_dom"/>
</dbReference>
<name>K6XGV4_9ALTE</name>
<comment type="catalytic activity">
    <reaction evidence="1">
        <text>ATP + protein L-histidine = ADP + protein N-phospho-L-histidine.</text>
        <dbReference type="EC" id="2.7.13.3"/>
    </reaction>
</comment>
<feature type="domain" description="PAS" evidence="11">
    <location>
        <begin position="268"/>
        <end position="321"/>
    </location>
</feature>